<evidence type="ECO:0000313" key="1">
    <source>
        <dbReference type="EMBL" id="KAL2503117.1"/>
    </source>
</evidence>
<gene>
    <name evidence="1" type="ORF">Fot_36965</name>
</gene>
<name>A0ABD1SQX8_9LAMI</name>
<dbReference type="AlphaFoldDB" id="A0ABD1SQX8"/>
<evidence type="ECO:0000313" key="2">
    <source>
        <dbReference type="Proteomes" id="UP001604277"/>
    </source>
</evidence>
<dbReference type="Proteomes" id="UP001604277">
    <property type="component" value="Unassembled WGS sequence"/>
</dbReference>
<proteinExistence type="predicted"/>
<dbReference type="EMBL" id="JBFOLJ010000010">
    <property type="protein sequence ID" value="KAL2503117.1"/>
    <property type="molecule type" value="Genomic_DNA"/>
</dbReference>
<comment type="caution">
    <text evidence="1">The sequence shown here is derived from an EMBL/GenBank/DDBJ whole genome shotgun (WGS) entry which is preliminary data.</text>
</comment>
<reference evidence="2" key="1">
    <citation type="submission" date="2024-07" db="EMBL/GenBank/DDBJ databases">
        <title>Two chromosome-level genome assemblies of Korean endemic species Abeliophyllum distichum and Forsythia ovata (Oleaceae).</title>
        <authorList>
            <person name="Jang H."/>
        </authorList>
    </citation>
    <scope>NUCLEOTIDE SEQUENCE [LARGE SCALE GENOMIC DNA]</scope>
</reference>
<protein>
    <submittedName>
        <fullName evidence="1">Uncharacterized protein</fullName>
    </submittedName>
</protein>
<keyword evidence="2" id="KW-1185">Reference proteome</keyword>
<organism evidence="1 2">
    <name type="scientific">Forsythia ovata</name>
    <dbReference type="NCBI Taxonomy" id="205694"/>
    <lineage>
        <taxon>Eukaryota</taxon>
        <taxon>Viridiplantae</taxon>
        <taxon>Streptophyta</taxon>
        <taxon>Embryophyta</taxon>
        <taxon>Tracheophyta</taxon>
        <taxon>Spermatophyta</taxon>
        <taxon>Magnoliopsida</taxon>
        <taxon>eudicotyledons</taxon>
        <taxon>Gunneridae</taxon>
        <taxon>Pentapetalae</taxon>
        <taxon>asterids</taxon>
        <taxon>lamiids</taxon>
        <taxon>Lamiales</taxon>
        <taxon>Oleaceae</taxon>
        <taxon>Forsythieae</taxon>
        <taxon>Forsythia</taxon>
    </lineage>
</organism>
<sequence length="139" mass="16287">MFNGVTLRWMWKREEESPELFSFGRRRREEKRVQRIEGSNDPCDTWKATFLVGRQHLMLEDSGPQGGESSNVWLNALFHMLKANFVKSQNILDNGVSESDHKYLPRRPTDRKFFALLRSSIHRILGGLDIFAIPYKSME</sequence>
<accession>A0ABD1SQX8</accession>